<evidence type="ECO:0000256" key="8">
    <source>
        <dbReference type="PROSITE-ProRule" id="PRU00552"/>
    </source>
</evidence>
<dbReference type="EC" id="3.6.4.13" evidence="9"/>
<keyword evidence="6 9" id="KW-0067">ATP-binding</keyword>
<dbReference type="AlphaFoldDB" id="D6RJY5"/>
<dbReference type="InParanoid" id="D6RJY5"/>
<keyword evidence="4 9" id="KW-0378">Hydrolase</keyword>
<gene>
    <name evidence="13" type="ORF">CC1G_13690</name>
</gene>
<dbReference type="EMBL" id="AACS02000001">
    <property type="protein sequence ID" value="EFI28664.1"/>
    <property type="molecule type" value="Genomic_DNA"/>
</dbReference>
<evidence type="ECO:0000256" key="3">
    <source>
        <dbReference type="ARBA" id="ARBA00022741"/>
    </source>
</evidence>
<dbReference type="GO" id="GO:0005524">
    <property type="term" value="F:ATP binding"/>
    <property type="evidence" value="ECO:0007669"/>
    <property type="project" value="UniProtKB-UniRule"/>
</dbReference>
<dbReference type="Proteomes" id="UP000001861">
    <property type="component" value="Unassembled WGS sequence"/>
</dbReference>
<comment type="catalytic activity">
    <reaction evidence="9">
        <text>ATP + H2O = ADP + phosphate + H(+)</text>
        <dbReference type="Rhea" id="RHEA:13065"/>
        <dbReference type="ChEBI" id="CHEBI:15377"/>
        <dbReference type="ChEBI" id="CHEBI:15378"/>
        <dbReference type="ChEBI" id="CHEBI:30616"/>
        <dbReference type="ChEBI" id="CHEBI:43474"/>
        <dbReference type="ChEBI" id="CHEBI:456216"/>
        <dbReference type="EC" id="3.6.4.13"/>
    </reaction>
</comment>
<dbReference type="STRING" id="240176.D6RJY5"/>
<comment type="domain">
    <text evidence="9">The Q motif is unique to and characteristic of the DEAD box family of RNA helicases and controls ATP binding and hydrolysis.</text>
</comment>
<dbReference type="SUPFAM" id="SSF52540">
    <property type="entry name" value="P-loop containing nucleoside triphosphate hydrolases"/>
    <property type="match status" value="1"/>
</dbReference>
<evidence type="ECO:0000259" key="11">
    <source>
        <dbReference type="PROSITE" id="PS51194"/>
    </source>
</evidence>
<dbReference type="GO" id="GO:0005730">
    <property type="term" value="C:nucleolus"/>
    <property type="evidence" value="ECO:0007669"/>
    <property type="project" value="UniProtKB-SubCell"/>
</dbReference>
<dbReference type="InterPro" id="IPR011545">
    <property type="entry name" value="DEAD/DEAH_box_helicase_dom"/>
</dbReference>
<comment type="function">
    <text evidence="9">RNA helicase.</text>
</comment>
<dbReference type="VEuPathDB" id="FungiDB:CC1G_13690"/>
<feature type="domain" description="DEAD-box RNA helicase Q" evidence="12">
    <location>
        <begin position="74"/>
        <end position="104"/>
    </location>
</feature>
<dbReference type="RefSeq" id="XP_002912158.1">
    <property type="nucleotide sequence ID" value="XM_002912112.1"/>
</dbReference>
<dbReference type="SMART" id="SM00487">
    <property type="entry name" value="DEXDc"/>
    <property type="match status" value="1"/>
</dbReference>
<dbReference type="PROSITE" id="PS51195">
    <property type="entry name" value="Q_MOTIF"/>
    <property type="match status" value="1"/>
</dbReference>
<proteinExistence type="inferred from homology"/>
<evidence type="ECO:0000256" key="6">
    <source>
        <dbReference type="ARBA" id="ARBA00022840"/>
    </source>
</evidence>
<keyword evidence="2" id="KW-0698">rRNA processing</keyword>
<dbReference type="GO" id="GO:0006364">
    <property type="term" value="P:rRNA processing"/>
    <property type="evidence" value="ECO:0007669"/>
    <property type="project" value="UniProtKB-KW"/>
</dbReference>
<dbReference type="InterPro" id="IPR001650">
    <property type="entry name" value="Helicase_C-like"/>
</dbReference>
<dbReference type="InterPro" id="IPR014001">
    <property type="entry name" value="Helicase_ATP-bd"/>
</dbReference>
<evidence type="ECO:0000256" key="4">
    <source>
        <dbReference type="ARBA" id="ARBA00022801"/>
    </source>
</evidence>
<evidence type="ECO:0000259" key="12">
    <source>
        <dbReference type="PROSITE" id="PS51195"/>
    </source>
</evidence>
<evidence type="ECO:0000313" key="14">
    <source>
        <dbReference type="Proteomes" id="UP000001861"/>
    </source>
</evidence>
<dbReference type="PROSITE" id="PS51194">
    <property type="entry name" value="HELICASE_CTER"/>
    <property type="match status" value="1"/>
</dbReference>
<reference evidence="13 14" key="1">
    <citation type="journal article" date="2010" name="Proc. Natl. Acad. Sci. U.S.A.">
        <title>Insights into evolution of multicellular fungi from the assembled chromosomes of the mushroom Coprinopsis cinerea (Coprinus cinereus).</title>
        <authorList>
            <person name="Stajich J.E."/>
            <person name="Wilke S.K."/>
            <person name="Ahren D."/>
            <person name="Au C.H."/>
            <person name="Birren B.W."/>
            <person name="Borodovsky M."/>
            <person name="Burns C."/>
            <person name="Canback B."/>
            <person name="Casselton L.A."/>
            <person name="Cheng C.K."/>
            <person name="Deng J."/>
            <person name="Dietrich F.S."/>
            <person name="Fargo D.C."/>
            <person name="Farman M.L."/>
            <person name="Gathman A.C."/>
            <person name="Goldberg J."/>
            <person name="Guigo R."/>
            <person name="Hoegger P.J."/>
            <person name="Hooker J.B."/>
            <person name="Huggins A."/>
            <person name="James T.Y."/>
            <person name="Kamada T."/>
            <person name="Kilaru S."/>
            <person name="Kodira C."/>
            <person name="Kues U."/>
            <person name="Kupfer D."/>
            <person name="Kwan H.S."/>
            <person name="Lomsadze A."/>
            <person name="Li W."/>
            <person name="Lilly W.W."/>
            <person name="Ma L.J."/>
            <person name="Mackey A.J."/>
            <person name="Manning G."/>
            <person name="Martin F."/>
            <person name="Muraguchi H."/>
            <person name="Natvig D.O."/>
            <person name="Palmerini H."/>
            <person name="Ramesh M.A."/>
            <person name="Rehmeyer C.J."/>
            <person name="Roe B.A."/>
            <person name="Shenoy N."/>
            <person name="Stanke M."/>
            <person name="Ter-Hovhannisyan V."/>
            <person name="Tunlid A."/>
            <person name="Velagapudi R."/>
            <person name="Vision T.J."/>
            <person name="Zeng Q."/>
            <person name="Zolan M.E."/>
            <person name="Pukkila P.J."/>
        </authorList>
    </citation>
    <scope>NUCLEOTIDE SEQUENCE [LARGE SCALE GENOMIC DNA]</scope>
    <source>
        <strain evidence="14">Okayama-7 / 130 / ATCC MYA-4618 / FGSC 9003</strain>
    </source>
</reference>
<dbReference type="InterPro" id="IPR014014">
    <property type="entry name" value="RNA_helicase_DEAD_Q_motif"/>
</dbReference>
<dbReference type="KEGG" id="cci:CC1G_13690"/>
<dbReference type="InterPro" id="IPR027417">
    <property type="entry name" value="P-loop_NTPase"/>
</dbReference>
<dbReference type="OMA" id="RDEPRMM"/>
<name>D6RJY5_COPC7</name>
<dbReference type="GO" id="GO:0003723">
    <property type="term" value="F:RNA binding"/>
    <property type="evidence" value="ECO:0007669"/>
    <property type="project" value="UniProtKB-UniRule"/>
</dbReference>
<feature type="domain" description="Helicase C-terminal" evidence="11">
    <location>
        <begin position="443"/>
        <end position="597"/>
    </location>
</feature>
<dbReference type="eggNOG" id="KOG0346">
    <property type="taxonomic scope" value="Eukaryota"/>
</dbReference>
<dbReference type="GeneID" id="6018140"/>
<feature type="short sequence motif" description="Q motif" evidence="8">
    <location>
        <begin position="74"/>
        <end position="104"/>
    </location>
</feature>
<protein>
    <recommendedName>
        <fullName evidence="9">ATP-dependent RNA helicase</fullName>
        <ecNumber evidence="9">3.6.4.13</ecNumber>
    </recommendedName>
</protein>
<evidence type="ECO:0000313" key="13">
    <source>
        <dbReference type="EMBL" id="EFI28664.1"/>
    </source>
</evidence>
<keyword evidence="7 9" id="KW-0694">RNA-binding</keyword>
<evidence type="ECO:0000259" key="10">
    <source>
        <dbReference type="PROSITE" id="PS51192"/>
    </source>
</evidence>
<dbReference type="OrthoDB" id="10256233at2759"/>
<organism evidence="13 14">
    <name type="scientific">Coprinopsis cinerea (strain Okayama-7 / 130 / ATCC MYA-4618 / FGSC 9003)</name>
    <name type="common">Inky cap fungus</name>
    <name type="synonym">Hormographiella aspergillata</name>
    <dbReference type="NCBI Taxonomy" id="240176"/>
    <lineage>
        <taxon>Eukaryota</taxon>
        <taxon>Fungi</taxon>
        <taxon>Dikarya</taxon>
        <taxon>Basidiomycota</taxon>
        <taxon>Agaricomycotina</taxon>
        <taxon>Agaricomycetes</taxon>
        <taxon>Agaricomycetidae</taxon>
        <taxon>Agaricales</taxon>
        <taxon>Agaricineae</taxon>
        <taxon>Psathyrellaceae</taxon>
        <taxon>Coprinopsis</taxon>
    </lineage>
</organism>
<dbReference type="Pfam" id="PF00271">
    <property type="entry name" value="Helicase_C"/>
    <property type="match status" value="1"/>
</dbReference>
<dbReference type="GO" id="GO:0003724">
    <property type="term" value="F:RNA helicase activity"/>
    <property type="evidence" value="ECO:0007669"/>
    <property type="project" value="UniProtKB-EC"/>
</dbReference>
<dbReference type="HOGENOM" id="CLU_019374_0_0_1"/>
<dbReference type="PANTHER" id="PTHR24031">
    <property type="entry name" value="RNA HELICASE"/>
    <property type="match status" value="1"/>
</dbReference>
<comment type="similarity">
    <text evidence="9">Belongs to the DEAD box helicase family.</text>
</comment>
<evidence type="ECO:0000256" key="2">
    <source>
        <dbReference type="ARBA" id="ARBA00022552"/>
    </source>
</evidence>
<evidence type="ECO:0000256" key="5">
    <source>
        <dbReference type="ARBA" id="ARBA00022806"/>
    </source>
</evidence>
<keyword evidence="3 9" id="KW-0547">Nucleotide-binding</keyword>
<dbReference type="GO" id="GO:0016787">
    <property type="term" value="F:hydrolase activity"/>
    <property type="evidence" value="ECO:0007669"/>
    <property type="project" value="UniProtKB-KW"/>
</dbReference>
<comment type="subcellular location">
    <subcellularLocation>
        <location evidence="1">Nucleus</location>
        <location evidence="1">Nucleolus</location>
    </subcellularLocation>
</comment>
<dbReference type="SMART" id="SM00490">
    <property type="entry name" value="HELICc"/>
    <property type="match status" value="1"/>
</dbReference>
<dbReference type="Pfam" id="PF00270">
    <property type="entry name" value="DEAD"/>
    <property type="match status" value="1"/>
</dbReference>
<evidence type="ECO:0000256" key="1">
    <source>
        <dbReference type="ARBA" id="ARBA00004604"/>
    </source>
</evidence>
<comment type="caution">
    <text evidence="13">The sequence shown here is derived from an EMBL/GenBank/DDBJ whole genome shotgun (WGS) entry which is preliminary data.</text>
</comment>
<feature type="domain" description="Helicase ATP-binding" evidence="10">
    <location>
        <begin position="107"/>
        <end position="348"/>
    </location>
</feature>
<dbReference type="Gene3D" id="3.40.50.300">
    <property type="entry name" value="P-loop containing nucleotide triphosphate hydrolases"/>
    <property type="match status" value="2"/>
</dbReference>
<dbReference type="PROSITE" id="PS51192">
    <property type="entry name" value="HELICASE_ATP_BIND_1"/>
    <property type="match status" value="1"/>
</dbReference>
<evidence type="ECO:0000256" key="9">
    <source>
        <dbReference type="RuleBase" id="RU365068"/>
    </source>
</evidence>
<keyword evidence="14" id="KW-1185">Reference proteome</keyword>
<evidence type="ECO:0000256" key="7">
    <source>
        <dbReference type="ARBA" id="ARBA00022884"/>
    </source>
</evidence>
<sequence length="599" mass="65933">MTLSSSALRVARRTLLRLNVLHNGRSIVVRQRTQGPHWTPSFTLKVGHASNFSTAHTTEVAAGSGQPIPSQPKTTFEDLGLHPPIVSSLRAAFQNVEYPTDVQSQFIPAVLDGKNVFLRDSTGSGKSFGLVLALLNKPRIVTNSGGERKRHITSLVLVPHKDLAYQYLYWIKTMVNTSPGGMEPPPLEAIAQVLVRDNNMHLESGLVQLRESIASSIPPHILIATPQALLDIHKSDSGFLSKHLSSSTLSAVCVDEADYLIETLPRKDPSKSFKKAVDREKKRLARHPGPTKELLNIIYRPRMEWNEAEDDDAGHLPPPCPQLILSSATLRTHLRNYVYEESGWLDRQNVVKIYGTPGKKEASDHLQRGLLHSVLLVSAHGVRNVEGAVVAPISDTTVIEQRSGETSRSSTTELEPPRGFDVETRLKFAQTPSPFNPHVLEAIATAFAVDVPSMALLVLPSSASVSRAVFELAELGINACSLDLHEKRRVRSSPDNPTLLVGTLATTRGVDLPELSHVFVYGLPDAQKRVHGRSVDAYLHIAGRVGRFGRDGKVVTFIEEDSAEEGGKKGEAKKMQRILETIHVRPVKFPVEFDQDKFK</sequence>
<accession>D6RJY5</accession>
<keyword evidence="5 9" id="KW-0347">Helicase</keyword>